<organism evidence="3 4">
    <name type="scientific">Calypte anna</name>
    <name type="common">Anna's hummingbird</name>
    <name type="synonym">Archilochus anna</name>
    <dbReference type="NCBI Taxonomy" id="9244"/>
    <lineage>
        <taxon>Eukaryota</taxon>
        <taxon>Metazoa</taxon>
        <taxon>Chordata</taxon>
        <taxon>Craniata</taxon>
        <taxon>Vertebrata</taxon>
        <taxon>Euteleostomi</taxon>
        <taxon>Archelosauria</taxon>
        <taxon>Archosauria</taxon>
        <taxon>Dinosauria</taxon>
        <taxon>Saurischia</taxon>
        <taxon>Theropoda</taxon>
        <taxon>Coelurosauria</taxon>
        <taxon>Aves</taxon>
        <taxon>Neognathae</taxon>
        <taxon>Neoaves</taxon>
        <taxon>Strisores</taxon>
        <taxon>Apodiformes</taxon>
        <taxon>Trochilidae</taxon>
        <taxon>Calypte</taxon>
    </lineage>
</organism>
<feature type="non-terminal residue" evidence="3">
    <location>
        <position position="105"/>
    </location>
</feature>
<sequence>FLLQQKSSNVFCFWETKPSGCLRIACAFHHSKPRYINGLFLPPNNNSPLQQGVQEMTLHPAYCQDSPRNSNNLLPIHPPVIINLNDTDDEEDDEEEDEEDDEEED</sequence>
<feature type="non-terminal residue" evidence="3">
    <location>
        <position position="1"/>
    </location>
</feature>
<dbReference type="STRING" id="9244.A0A091IMX9"/>
<evidence type="ECO:0000313" key="4">
    <source>
        <dbReference type="Proteomes" id="UP000054308"/>
    </source>
</evidence>
<accession>A0A091IMX9</accession>
<dbReference type="AlphaFoldDB" id="A0A091IMX9"/>
<dbReference type="PANTHER" id="PTHR15725:SF1">
    <property type="entry name" value="RIKEN CDNA 1700017N19 GENE"/>
    <property type="match status" value="1"/>
</dbReference>
<dbReference type="GO" id="GO:0016973">
    <property type="term" value="P:poly(A)+ mRNA export from nucleus"/>
    <property type="evidence" value="ECO:0007669"/>
    <property type="project" value="TreeGrafter"/>
</dbReference>
<proteinExistence type="predicted"/>
<dbReference type="InterPro" id="IPR041686">
    <property type="entry name" value="Znf-CCCH_3"/>
</dbReference>
<protein>
    <submittedName>
        <fullName evidence="3">Uncharacterized protein C12orf50</fullName>
    </submittedName>
</protein>
<reference evidence="3 4" key="1">
    <citation type="submission" date="2014-04" db="EMBL/GenBank/DDBJ databases">
        <title>Genome evolution of avian class.</title>
        <authorList>
            <person name="Zhang G."/>
            <person name="Li C."/>
        </authorList>
    </citation>
    <scope>NUCLEOTIDE SEQUENCE [LARGE SCALE GENOMIC DNA]</scope>
    <source>
        <strain evidence="3">BGI_N300</strain>
    </source>
</reference>
<dbReference type="PANTHER" id="PTHR15725">
    <property type="entry name" value="ZN-FINGER, C-X8-C-X5-C-X3-H TYPE-CONTAINING"/>
    <property type="match status" value="1"/>
</dbReference>
<dbReference type="Pfam" id="PF15663">
    <property type="entry name" value="zf-CCCH_3"/>
    <property type="match status" value="1"/>
</dbReference>
<gene>
    <name evidence="3" type="ORF">N300_02610</name>
</gene>
<feature type="domain" description="Zinc-finger CCCH" evidence="2">
    <location>
        <begin position="3"/>
        <end position="49"/>
    </location>
</feature>
<name>A0A091IMX9_CALAN</name>
<evidence type="ECO:0000256" key="1">
    <source>
        <dbReference type="SAM" id="MobiDB-lite"/>
    </source>
</evidence>
<evidence type="ECO:0000313" key="3">
    <source>
        <dbReference type="EMBL" id="KFP08720.1"/>
    </source>
</evidence>
<dbReference type="EMBL" id="KL218797">
    <property type="protein sequence ID" value="KFP08720.1"/>
    <property type="molecule type" value="Genomic_DNA"/>
</dbReference>
<feature type="region of interest" description="Disordered" evidence="1">
    <location>
        <begin position="63"/>
        <end position="105"/>
    </location>
</feature>
<evidence type="ECO:0000259" key="2">
    <source>
        <dbReference type="Pfam" id="PF15663"/>
    </source>
</evidence>
<keyword evidence="4" id="KW-1185">Reference proteome</keyword>
<feature type="compositionally biased region" description="Acidic residues" evidence="1">
    <location>
        <begin position="86"/>
        <end position="105"/>
    </location>
</feature>
<dbReference type="Proteomes" id="UP000054308">
    <property type="component" value="Unassembled WGS sequence"/>
</dbReference>